<accession>A0A2S4ZYQ8</accession>
<dbReference type="SUPFAM" id="SSF54001">
    <property type="entry name" value="Cysteine proteinases"/>
    <property type="match status" value="1"/>
</dbReference>
<organism evidence="2 3">
    <name type="scientific">Solitalea longa</name>
    <dbReference type="NCBI Taxonomy" id="2079460"/>
    <lineage>
        <taxon>Bacteria</taxon>
        <taxon>Pseudomonadati</taxon>
        <taxon>Bacteroidota</taxon>
        <taxon>Sphingobacteriia</taxon>
        <taxon>Sphingobacteriales</taxon>
        <taxon>Sphingobacteriaceae</taxon>
        <taxon>Solitalea</taxon>
    </lineage>
</organism>
<dbReference type="PROSITE" id="PS51257">
    <property type="entry name" value="PROKAR_LIPOPROTEIN"/>
    <property type="match status" value="1"/>
</dbReference>
<dbReference type="AlphaFoldDB" id="A0A2S4ZYQ8"/>
<dbReference type="Gene3D" id="3.10.620.30">
    <property type="match status" value="1"/>
</dbReference>
<dbReference type="Pfam" id="PF01841">
    <property type="entry name" value="Transglut_core"/>
    <property type="match status" value="1"/>
</dbReference>
<sequence length="467" mass="54211">MKYSLIFLVAISLVACHRSSDNLIDKNIHLARENKKELIKIRDNFEESSQKRLASDFLLKYMGNKGYLDSVKQFHSDVENVKSDFIISDLNNAFVIWELSKWKHEISFETFCKYILPYRVGNEKVEDWRKYFYERYKHFSKNSFNMKANARLIAKDILNWYTYKSDYYPIVQTQSLSNILKNKSGVCGDIANTLIYAFRANNIPAAKEYVSFWGGRNMGHVEAVFLTDSNRFTPLTEDTFRFFAAKVYRTTYSSIEPESEKIKKLGLMIDDIPSTFFAITGEDVTSERTSVSNIKVQLNNVFDQKVAYLCVFNNGEWKPISWGKIASNSIVKFDQIGRNIVYNTAYYNNNSLVLTGQPFILEKSGNRKAFYPIETSSRCIKIYHIGSSQGIGHNDNGLLPNTNYRLSFFKNNSWIELETKTTLQDKKGLSYLTYTKVPDNALLRVVKVNGKDLERIFTYENNMQIWH</sequence>
<dbReference type="OrthoDB" id="679512at2"/>
<reference evidence="2 3" key="1">
    <citation type="submission" date="2018-01" db="EMBL/GenBank/DDBJ databases">
        <authorList>
            <person name="Gaut B.S."/>
            <person name="Morton B.R."/>
            <person name="Clegg M.T."/>
            <person name="Duvall M.R."/>
        </authorList>
    </citation>
    <scope>NUCLEOTIDE SEQUENCE [LARGE SCALE GENOMIC DNA]</scope>
    <source>
        <strain evidence="2 3">HR-AV</strain>
    </source>
</reference>
<dbReference type="RefSeq" id="WP_103790080.1">
    <property type="nucleotide sequence ID" value="NZ_PQVF01000011.1"/>
</dbReference>
<protein>
    <recommendedName>
        <fullName evidence="1">Transglutaminase-like domain-containing protein</fullName>
    </recommendedName>
</protein>
<feature type="domain" description="Transglutaminase-like" evidence="1">
    <location>
        <begin position="148"/>
        <end position="213"/>
    </location>
</feature>
<gene>
    <name evidence="2" type="ORF">C3K47_15560</name>
</gene>
<name>A0A2S4ZYQ8_9SPHI</name>
<dbReference type="PANTHER" id="PTHR35532">
    <property type="entry name" value="SIMILAR TO POLYHYDROXYALKANOATE DEPOLYMERASE"/>
    <property type="match status" value="1"/>
</dbReference>
<keyword evidence="3" id="KW-1185">Reference proteome</keyword>
<dbReference type="InterPro" id="IPR038765">
    <property type="entry name" value="Papain-like_cys_pep_sf"/>
</dbReference>
<dbReference type="EMBL" id="PQVF01000011">
    <property type="protein sequence ID" value="POY35475.1"/>
    <property type="molecule type" value="Genomic_DNA"/>
</dbReference>
<dbReference type="Proteomes" id="UP000236893">
    <property type="component" value="Unassembled WGS sequence"/>
</dbReference>
<dbReference type="PANTHER" id="PTHR35532:SF5">
    <property type="entry name" value="CARBOHYDRATE-BINDING DOMAIN-CONTAINING PROTEIN"/>
    <property type="match status" value="1"/>
</dbReference>
<evidence type="ECO:0000259" key="1">
    <source>
        <dbReference type="Pfam" id="PF01841"/>
    </source>
</evidence>
<evidence type="ECO:0000313" key="3">
    <source>
        <dbReference type="Proteomes" id="UP000236893"/>
    </source>
</evidence>
<comment type="caution">
    <text evidence="2">The sequence shown here is derived from an EMBL/GenBank/DDBJ whole genome shotgun (WGS) entry which is preliminary data.</text>
</comment>
<proteinExistence type="predicted"/>
<dbReference type="InterPro" id="IPR002931">
    <property type="entry name" value="Transglutaminase-like"/>
</dbReference>
<evidence type="ECO:0000313" key="2">
    <source>
        <dbReference type="EMBL" id="POY35475.1"/>
    </source>
</evidence>